<name>A0ABU6STA7_9FABA</name>
<accession>A0ABU6STA7</accession>
<evidence type="ECO:0000313" key="2">
    <source>
        <dbReference type="EMBL" id="MED6139525.1"/>
    </source>
</evidence>
<dbReference type="EMBL" id="JASCZI010061794">
    <property type="protein sequence ID" value="MED6139525.1"/>
    <property type="molecule type" value="Genomic_DNA"/>
</dbReference>
<comment type="caution">
    <text evidence="2">The sequence shown here is derived from an EMBL/GenBank/DDBJ whole genome shotgun (WGS) entry which is preliminary data.</text>
</comment>
<proteinExistence type="predicted"/>
<organism evidence="2 3">
    <name type="scientific">Stylosanthes scabra</name>
    <dbReference type="NCBI Taxonomy" id="79078"/>
    <lineage>
        <taxon>Eukaryota</taxon>
        <taxon>Viridiplantae</taxon>
        <taxon>Streptophyta</taxon>
        <taxon>Embryophyta</taxon>
        <taxon>Tracheophyta</taxon>
        <taxon>Spermatophyta</taxon>
        <taxon>Magnoliopsida</taxon>
        <taxon>eudicotyledons</taxon>
        <taxon>Gunneridae</taxon>
        <taxon>Pentapetalae</taxon>
        <taxon>rosids</taxon>
        <taxon>fabids</taxon>
        <taxon>Fabales</taxon>
        <taxon>Fabaceae</taxon>
        <taxon>Papilionoideae</taxon>
        <taxon>50 kb inversion clade</taxon>
        <taxon>dalbergioids sensu lato</taxon>
        <taxon>Dalbergieae</taxon>
        <taxon>Pterocarpus clade</taxon>
        <taxon>Stylosanthes</taxon>
    </lineage>
</organism>
<keyword evidence="3" id="KW-1185">Reference proteome</keyword>
<reference evidence="2 3" key="1">
    <citation type="journal article" date="2023" name="Plants (Basel)">
        <title>Bridging the Gap: Combining Genomics and Transcriptomics Approaches to Understand Stylosanthes scabra, an Orphan Legume from the Brazilian Caatinga.</title>
        <authorList>
            <person name="Ferreira-Neto J.R.C."/>
            <person name="da Silva M.D."/>
            <person name="Binneck E."/>
            <person name="de Melo N.F."/>
            <person name="da Silva R.H."/>
            <person name="de Melo A.L.T.M."/>
            <person name="Pandolfi V."/>
            <person name="Bustamante F.O."/>
            <person name="Brasileiro-Vidal A.C."/>
            <person name="Benko-Iseppon A.M."/>
        </authorList>
    </citation>
    <scope>NUCLEOTIDE SEQUENCE [LARGE SCALE GENOMIC DNA]</scope>
    <source>
        <tissue evidence="2">Leaves</tissue>
    </source>
</reference>
<feature type="compositionally biased region" description="Basic and acidic residues" evidence="1">
    <location>
        <begin position="24"/>
        <end position="36"/>
    </location>
</feature>
<feature type="compositionally biased region" description="Pro residues" evidence="1">
    <location>
        <begin position="38"/>
        <end position="49"/>
    </location>
</feature>
<protein>
    <submittedName>
        <fullName evidence="2">Uncharacterized protein</fullName>
    </submittedName>
</protein>
<gene>
    <name evidence="2" type="ORF">PIB30_084633</name>
</gene>
<evidence type="ECO:0000256" key="1">
    <source>
        <dbReference type="SAM" id="MobiDB-lite"/>
    </source>
</evidence>
<feature type="region of interest" description="Disordered" evidence="1">
    <location>
        <begin position="13"/>
        <end position="75"/>
    </location>
</feature>
<sequence length="75" mass="8057">MGIGPYFLPRLRFPLPPGSPAQQRVHDVPFFRRKGDIPQPPPAPIPPPISQTQTQPASSSAAEEPPSSSSCTNLL</sequence>
<feature type="compositionally biased region" description="Low complexity" evidence="1">
    <location>
        <begin position="50"/>
        <end position="75"/>
    </location>
</feature>
<evidence type="ECO:0000313" key="3">
    <source>
        <dbReference type="Proteomes" id="UP001341840"/>
    </source>
</evidence>
<dbReference type="Proteomes" id="UP001341840">
    <property type="component" value="Unassembled WGS sequence"/>
</dbReference>